<organism evidence="1">
    <name type="scientific">Anguilla anguilla</name>
    <name type="common">European freshwater eel</name>
    <name type="synonym">Muraena anguilla</name>
    <dbReference type="NCBI Taxonomy" id="7936"/>
    <lineage>
        <taxon>Eukaryota</taxon>
        <taxon>Metazoa</taxon>
        <taxon>Chordata</taxon>
        <taxon>Craniata</taxon>
        <taxon>Vertebrata</taxon>
        <taxon>Euteleostomi</taxon>
        <taxon>Actinopterygii</taxon>
        <taxon>Neopterygii</taxon>
        <taxon>Teleostei</taxon>
        <taxon>Anguilliformes</taxon>
        <taxon>Anguillidae</taxon>
        <taxon>Anguilla</taxon>
    </lineage>
</organism>
<dbReference type="EMBL" id="GBXM01024924">
    <property type="protein sequence ID" value="JAH83653.1"/>
    <property type="molecule type" value="Transcribed_RNA"/>
</dbReference>
<sequence length="38" mass="4706">MHMRKRPHTMRLLTCFYTLFIPFHNLHPRRLCPEPADQ</sequence>
<protein>
    <submittedName>
        <fullName evidence="1">Uncharacterized protein</fullName>
    </submittedName>
</protein>
<reference evidence="1" key="1">
    <citation type="submission" date="2014-11" db="EMBL/GenBank/DDBJ databases">
        <authorList>
            <person name="Amaro Gonzalez C."/>
        </authorList>
    </citation>
    <scope>NUCLEOTIDE SEQUENCE</scope>
</reference>
<proteinExistence type="predicted"/>
<reference evidence="1" key="2">
    <citation type="journal article" date="2015" name="Fish Shellfish Immunol.">
        <title>Early steps in the European eel (Anguilla anguilla)-Vibrio vulnificus interaction in the gills: Role of the RtxA13 toxin.</title>
        <authorList>
            <person name="Callol A."/>
            <person name="Pajuelo D."/>
            <person name="Ebbesson L."/>
            <person name="Teles M."/>
            <person name="MacKenzie S."/>
            <person name="Amaro C."/>
        </authorList>
    </citation>
    <scope>NUCLEOTIDE SEQUENCE</scope>
</reference>
<dbReference type="AlphaFoldDB" id="A0A0E9W2F3"/>
<accession>A0A0E9W2F3</accession>
<name>A0A0E9W2F3_ANGAN</name>
<evidence type="ECO:0000313" key="1">
    <source>
        <dbReference type="EMBL" id="JAH83653.1"/>
    </source>
</evidence>